<dbReference type="Proteomes" id="UP000294850">
    <property type="component" value="Unassembled WGS sequence"/>
</dbReference>
<dbReference type="SUPFAM" id="SSF47413">
    <property type="entry name" value="lambda repressor-like DNA-binding domains"/>
    <property type="match status" value="1"/>
</dbReference>
<dbReference type="Pfam" id="PF00356">
    <property type="entry name" value="LacI"/>
    <property type="match status" value="1"/>
</dbReference>
<comment type="caution">
    <text evidence="5">The sequence shown here is derived from an EMBL/GenBank/DDBJ whole genome shotgun (WGS) entry which is preliminary data.</text>
</comment>
<protein>
    <submittedName>
        <fullName evidence="5">LacI family transcriptional regulator</fullName>
    </submittedName>
</protein>
<dbReference type="GO" id="GO:0003700">
    <property type="term" value="F:DNA-binding transcription factor activity"/>
    <property type="evidence" value="ECO:0007669"/>
    <property type="project" value="TreeGrafter"/>
</dbReference>
<dbReference type="AlphaFoldDB" id="A0A4R5DK13"/>
<evidence type="ECO:0000259" key="4">
    <source>
        <dbReference type="PROSITE" id="PS50932"/>
    </source>
</evidence>
<dbReference type="InterPro" id="IPR010982">
    <property type="entry name" value="Lambda_DNA-bd_dom_sf"/>
</dbReference>
<dbReference type="Pfam" id="PF13377">
    <property type="entry name" value="Peripla_BP_3"/>
    <property type="match status" value="1"/>
</dbReference>
<evidence type="ECO:0000256" key="1">
    <source>
        <dbReference type="ARBA" id="ARBA00023015"/>
    </source>
</evidence>
<dbReference type="OrthoDB" id="833520at2"/>
<keyword evidence="6" id="KW-1185">Reference proteome</keyword>
<evidence type="ECO:0000313" key="6">
    <source>
        <dbReference type="Proteomes" id="UP000294850"/>
    </source>
</evidence>
<keyword evidence="3" id="KW-0804">Transcription</keyword>
<keyword evidence="2" id="KW-0238">DNA-binding</keyword>
<dbReference type="CDD" id="cd01392">
    <property type="entry name" value="HTH_LacI"/>
    <property type="match status" value="1"/>
</dbReference>
<sequence>MRKASVTIKEIARLLEISKSTVSRALRDSSEISEDTKKKVLDLAESLHYAPNPIALSLLKNRTQTIGVIVPEIANRFYSSAIGGVEDIAYSRGYHTMIYQSHESLERELSACRHISLRRVDGLVVAISAHSENIDHFIELQEQGIPVVLFDRVTDALQTHKVRVDDYKGAFEATEHLILQGCERIAHIAGPKQVSVSTNRIEGYREALRKYNIPFRDEWVLHSPITQAGGTERTYQLMALRNRPDAIFGASDRITMGIHWALRQLGYKMPEEIAVIGFCDLAMSSLLDPPISSVTQPAFEMGQQATSLLLDLIESKNTPASYETRVLPSNLVIQKSSLKATVPVN</sequence>
<accession>A0A4R5DK13</accession>
<evidence type="ECO:0000313" key="5">
    <source>
        <dbReference type="EMBL" id="TDE13707.1"/>
    </source>
</evidence>
<dbReference type="GO" id="GO:0000976">
    <property type="term" value="F:transcription cis-regulatory region binding"/>
    <property type="evidence" value="ECO:0007669"/>
    <property type="project" value="TreeGrafter"/>
</dbReference>
<dbReference type="SMART" id="SM00354">
    <property type="entry name" value="HTH_LACI"/>
    <property type="match status" value="1"/>
</dbReference>
<name>A0A4R5DK13_9BACT</name>
<keyword evidence="1" id="KW-0805">Transcription regulation</keyword>
<dbReference type="RefSeq" id="WP_131959584.1">
    <property type="nucleotide sequence ID" value="NZ_SMFL01000006.1"/>
</dbReference>
<dbReference type="InterPro" id="IPR028082">
    <property type="entry name" value="Peripla_BP_I"/>
</dbReference>
<dbReference type="Gene3D" id="3.40.50.2300">
    <property type="match status" value="2"/>
</dbReference>
<feature type="domain" description="HTH lacI-type" evidence="4">
    <location>
        <begin position="6"/>
        <end position="60"/>
    </location>
</feature>
<proteinExistence type="predicted"/>
<gene>
    <name evidence="5" type="ORF">E0F88_17560</name>
</gene>
<dbReference type="PANTHER" id="PTHR30146">
    <property type="entry name" value="LACI-RELATED TRANSCRIPTIONAL REPRESSOR"/>
    <property type="match status" value="1"/>
</dbReference>
<reference evidence="5 6" key="1">
    <citation type="submission" date="2019-03" db="EMBL/GenBank/DDBJ databases">
        <title>Dyadobacter AR-3-6 sp. nov., isolated from arctic soil.</title>
        <authorList>
            <person name="Chaudhary D.K."/>
        </authorList>
    </citation>
    <scope>NUCLEOTIDE SEQUENCE [LARGE SCALE GENOMIC DNA]</scope>
    <source>
        <strain evidence="5 6">AR-3-6</strain>
    </source>
</reference>
<dbReference type="Gene3D" id="1.10.260.40">
    <property type="entry name" value="lambda repressor-like DNA-binding domains"/>
    <property type="match status" value="1"/>
</dbReference>
<dbReference type="PANTHER" id="PTHR30146:SF109">
    <property type="entry name" value="HTH-TYPE TRANSCRIPTIONAL REGULATOR GALS"/>
    <property type="match status" value="1"/>
</dbReference>
<dbReference type="PROSITE" id="PS50932">
    <property type="entry name" value="HTH_LACI_2"/>
    <property type="match status" value="1"/>
</dbReference>
<dbReference type="SUPFAM" id="SSF53822">
    <property type="entry name" value="Periplasmic binding protein-like I"/>
    <property type="match status" value="1"/>
</dbReference>
<evidence type="ECO:0000256" key="3">
    <source>
        <dbReference type="ARBA" id="ARBA00023163"/>
    </source>
</evidence>
<dbReference type="InterPro" id="IPR046335">
    <property type="entry name" value="LacI/GalR-like_sensor"/>
</dbReference>
<dbReference type="EMBL" id="SMFL01000006">
    <property type="protein sequence ID" value="TDE13707.1"/>
    <property type="molecule type" value="Genomic_DNA"/>
</dbReference>
<organism evidence="5 6">
    <name type="scientific">Dyadobacter psychrotolerans</name>
    <dbReference type="NCBI Taxonomy" id="2541721"/>
    <lineage>
        <taxon>Bacteria</taxon>
        <taxon>Pseudomonadati</taxon>
        <taxon>Bacteroidota</taxon>
        <taxon>Cytophagia</taxon>
        <taxon>Cytophagales</taxon>
        <taxon>Spirosomataceae</taxon>
        <taxon>Dyadobacter</taxon>
    </lineage>
</organism>
<evidence type="ECO:0000256" key="2">
    <source>
        <dbReference type="ARBA" id="ARBA00023125"/>
    </source>
</evidence>
<dbReference type="InterPro" id="IPR000843">
    <property type="entry name" value="HTH_LacI"/>
</dbReference>
<dbReference type="CDD" id="cd06267">
    <property type="entry name" value="PBP1_LacI_sugar_binding-like"/>
    <property type="match status" value="1"/>
</dbReference>